<name>A0A1H0TJE1_9BACI</name>
<organism evidence="1 2">
    <name type="scientific">Litchfieldia salsa</name>
    <dbReference type="NCBI Taxonomy" id="930152"/>
    <lineage>
        <taxon>Bacteria</taxon>
        <taxon>Bacillati</taxon>
        <taxon>Bacillota</taxon>
        <taxon>Bacilli</taxon>
        <taxon>Bacillales</taxon>
        <taxon>Bacillaceae</taxon>
        <taxon>Litchfieldia</taxon>
    </lineage>
</organism>
<dbReference type="Gene3D" id="1.20.120.440">
    <property type="entry name" value="YppE-like"/>
    <property type="match status" value="1"/>
</dbReference>
<evidence type="ECO:0000313" key="1">
    <source>
        <dbReference type="EMBL" id="SDP54182.1"/>
    </source>
</evidence>
<sequence>MNNNDLEKYTKELVFYTEESYQRYFELMEDESINYDFFEVVKPYADKVKDVADEWKNIATIWIKEEKPKYLHLIQIETTYDHILSFTVSGFYRDTKQKRFKDTYQSILYVLNQIVEK</sequence>
<evidence type="ECO:0008006" key="3">
    <source>
        <dbReference type="Google" id="ProtNLM"/>
    </source>
</evidence>
<reference evidence="2" key="1">
    <citation type="submission" date="2016-10" db="EMBL/GenBank/DDBJ databases">
        <authorList>
            <person name="Varghese N."/>
            <person name="Submissions S."/>
        </authorList>
    </citation>
    <scope>NUCLEOTIDE SEQUENCE [LARGE SCALE GENOMIC DNA]</scope>
    <source>
        <strain evidence="2">IBRC-M10078</strain>
    </source>
</reference>
<dbReference type="AlphaFoldDB" id="A0A1H0TJE1"/>
<dbReference type="InterPro" id="IPR023351">
    <property type="entry name" value="YppE-like_sf"/>
</dbReference>
<dbReference type="Proteomes" id="UP000199159">
    <property type="component" value="Unassembled WGS sequence"/>
</dbReference>
<evidence type="ECO:0000313" key="2">
    <source>
        <dbReference type="Proteomes" id="UP000199159"/>
    </source>
</evidence>
<dbReference type="OrthoDB" id="2361079at2"/>
<dbReference type="EMBL" id="FNJU01000003">
    <property type="protein sequence ID" value="SDP54182.1"/>
    <property type="molecule type" value="Genomic_DNA"/>
</dbReference>
<proteinExistence type="predicted"/>
<dbReference type="Pfam" id="PF08807">
    <property type="entry name" value="DUF1798"/>
    <property type="match status" value="1"/>
</dbReference>
<dbReference type="RefSeq" id="WP_090852785.1">
    <property type="nucleotide sequence ID" value="NZ_FNJU01000003.1"/>
</dbReference>
<gene>
    <name evidence="1" type="ORF">SAMN05216565_103569</name>
</gene>
<accession>A0A1H0TJE1</accession>
<protein>
    <recommendedName>
        <fullName evidence="3">DUF1798 family protein</fullName>
    </recommendedName>
</protein>
<keyword evidence="2" id="KW-1185">Reference proteome</keyword>
<dbReference type="SUPFAM" id="SSF140415">
    <property type="entry name" value="YppE-like"/>
    <property type="match status" value="1"/>
</dbReference>
<dbReference type="InterPro" id="IPR014913">
    <property type="entry name" value="YppE-like"/>
</dbReference>
<dbReference type="STRING" id="930152.SAMN05216565_103569"/>